<feature type="region of interest" description="Disordered" evidence="1">
    <location>
        <begin position="38"/>
        <end position="76"/>
    </location>
</feature>
<organism evidence="2 3">
    <name type="scientific">Marasmius crinis-equi</name>
    <dbReference type="NCBI Taxonomy" id="585013"/>
    <lineage>
        <taxon>Eukaryota</taxon>
        <taxon>Fungi</taxon>
        <taxon>Dikarya</taxon>
        <taxon>Basidiomycota</taxon>
        <taxon>Agaricomycotina</taxon>
        <taxon>Agaricomycetes</taxon>
        <taxon>Agaricomycetidae</taxon>
        <taxon>Agaricales</taxon>
        <taxon>Marasmiineae</taxon>
        <taxon>Marasmiaceae</taxon>
        <taxon>Marasmius</taxon>
    </lineage>
</organism>
<evidence type="ECO:0000313" key="3">
    <source>
        <dbReference type="Proteomes" id="UP001465976"/>
    </source>
</evidence>
<gene>
    <name evidence="2" type="ORF">V5O48_010086</name>
</gene>
<comment type="caution">
    <text evidence="2">The sequence shown here is derived from an EMBL/GenBank/DDBJ whole genome shotgun (WGS) entry which is preliminary data.</text>
</comment>
<protein>
    <submittedName>
        <fullName evidence="2">Uncharacterized protein</fullName>
    </submittedName>
</protein>
<sequence length="143" mass="15922">MHRYQVARGFDPNTTDFAQFLGDPVLYKPIQKADLDRFEETEGKNLVYSRPPSPPTPYPNSQTSDESDTELGYSDTDTDIDFFDSDVCSILNPYGDINAHGYDDHRDIYNKPSDSNSSPFENPDPSSPGVDDLCAQFADLALG</sequence>
<keyword evidence="3" id="KW-1185">Reference proteome</keyword>
<reference evidence="2 3" key="1">
    <citation type="submission" date="2024-02" db="EMBL/GenBank/DDBJ databases">
        <title>A draft genome for the cacao thread blight pathogen Marasmius crinis-equi.</title>
        <authorList>
            <person name="Cohen S.P."/>
            <person name="Baruah I.K."/>
            <person name="Amoako-Attah I."/>
            <person name="Bukari Y."/>
            <person name="Meinhardt L.W."/>
            <person name="Bailey B.A."/>
        </authorList>
    </citation>
    <scope>NUCLEOTIDE SEQUENCE [LARGE SCALE GENOMIC DNA]</scope>
    <source>
        <strain evidence="2 3">GH-76</strain>
    </source>
</reference>
<dbReference type="Proteomes" id="UP001465976">
    <property type="component" value="Unassembled WGS sequence"/>
</dbReference>
<evidence type="ECO:0000256" key="1">
    <source>
        <dbReference type="SAM" id="MobiDB-lite"/>
    </source>
</evidence>
<dbReference type="EMBL" id="JBAHYK010000704">
    <property type="protein sequence ID" value="KAL0571866.1"/>
    <property type="molecule type" value="Genomic_DNA"/>
</dbReference>
<accession>A0ABR3F9D1</accession>
<evidence type="ECO:0000313" key="2">
    <source>
        <dbReference type="EMBL" id="KAL0571866.1"/>
    </source>
</evidence>
<name>A0ABR3F9D1_9AGAR</name>
<feature type="region of interest" description="Disordered" evidence="1">
    <location>
        <begin position="101"/>
        <end position="132"/>
    </location>
</feature>
<proteinExistence type="predicted"/>